<feature type="compositionally biased region" description="Low complexity" evidence="10">
    <location>
        <begin position="1"/>
        <end position="22"/>
    </location>
</feature>
<dbReference type="PROSITE" id="PS51523">
    <property type="entry name" value="ZF_HD_DIMER"/>
    <property type="match status" value="1"/>
</dbReference>
<dbReference type="SUPFAM" id="SSF46689">
    <property type="entry name" value="Homeodomain-like"/>
    <property type="match status" value="1"/>
</dbReference>
<dbReference type="FunFam" id="1.10.10.60:FF:000257">
    <property type="entry name" value="Zinc-finger homeodomain protein 2"/>
    <property type="match status" value="1"/>
</dbReference>
<dbReference type="Pfam" id="PF04770">
    <property type="entry name" value="ZF-HD_dimer"/>
    <property type="match status" value="1"/>
</dbReference>
<dbReference type="InterPro" id="IPR006456">
    <property type="entry name" value="ZF_HD_homeobox_Cys/His_dimer"/>
</dbReference>
<comment type="subcellular location">
    <subcellularLocation>
        <location evidence="1">Nucleus</location>
    </subcellularLocation>
</comment>
<evidence type="ECO:0000256" key="9">
    <source>
        <dbReference type="ARBA" id="ARBA00023242"/>
    </source>
</evidence>
<evidence type="ECO:0000256" key="7">
    <source>
        <dbReference type="ARBA" id="ARBA00023155"/>
    </source>
</evidence>
<dbReference type="NCBIfam" id="TIGR01566">
    <property type="entry name" value="ZF_HD_prot_N"/>
    <property type="match status" value="1"/>
</dbReference>
<keyword evidence="5" id="KW-0805">Transcription regulation</keyword>
<sequence>MDLTPTATTAANLNNTNASSPLKNSPEIDSEAPTRIQPAKPISFANGVLKRHHHHHHHSAAHPVVIIYKECLKNHAASLGGHALDGCGEFMPSPTATHTDPTSLKCAACGCHRNFHRREPEGSSPAPNATTAIEYQPHHRHHPPPPPSQAPQPNGSPNSASPPPISSSYYPSAPHMLLALSGGVSGLNDHNATVNIPPSCSPRKRSRTKFTQSQKEKMYQFAQRVDWKMQKRDDLLIQEFCNEIGVDKGVLKVWMHNHKNTFGKKDVRGNGGSTNDPGENTHNSNHNESSNNKNNCSSENLDHHHQHLENDSAVHVGINGSSSSS</sequence>
<dbReference type="Gene3D" id="1.10.10.60">
    <property type="entry name" value="Homeodomain-like"/>
    <property type="match status" value="1"/>
</dbReference>
<dbReference type="PANTHER" id="PTHR31948:SF72">
    <property type="entry name" value="ZINC-FINGER HOMEODOMAIN PROTEIN 10"/>
    <property type="match status" value="1"/>
</dbReference>
<keyword evidence="4" id="KW-0862">Zinc</keyword>
<feature type="region of interest" description="Disordered" evidence="10">
    <location>
        <begin position="261"/>
        <end position="301"/>
    </location>
</feature>
<keyword evidence="8" id="KW-0804">Transcription</keyword>
<dbReference type="GO" id="GO:0008270">
    <property type="term" value="F:zinc ion binding"/>
    <property type="evidence" value="ECO:0007669"/>
    <property type="project" value="UniProtKB-KW"/>
</dbReference>
<dbReference type="GO" id="GO:0050793">
    <property type="term" value="P:regulation of developmental process"/>
    <property type="evidence" value="ECO:0007669"/>
    <property type="project" value="TreeGrafter"/>
</dbReference>
<dbReference type="InterPro" id="IPR009057">
    <property type="entry name" value="Homeodomain-like_sf"/>
</dbReference>
<proteinExistence type="predicted"/>
<protein>
    <submittedName>
        <fullName evidence="12">Uncharacterized protein MANES_02G046300</fullName>
    </submittedName>
</protein>
<keyword evidence="2" id="KW-0479">Metal-binding</keyword>
<feature type="compositionally biased region" description="Low complexity" evidence="10">
    <location>
        <begin position="280"/>
        <end position="299"/>
    </location>
</feature>
<dbReference type="GO" id="GO:0000976">
    <property type="term" value="F:transcription cis-regulatory region binding"/>
    <property type="evidence" value="ECO:0007669"/>
    <property type="project" value="TreeGrafter"/>
</dbReference>
<evidence type="ECO:0000313" key="12">
    <source>
        <dbReference type="EMBL" id="MBX31754.1"/>
    </source>
</evidence>
<keyword evidence="3" id="KW-0863">Zinc-finger</keyword>
<keyword evidence="7" id="KW-0371">Homeobox</keyword>
<feature type="region of interest" description="Disordered" evidence="10">
    <location>
        <begin position="193"/>
        <end position="215"/>
    </location>
</feature>
<feature type="domain" description="ZF-HD dimerization-type" evidence="11">
    <location>
        <begin position="68"/>
        <end position="119"/>
    </location>
</feature>
<keyword evidence="9" id="KW-0539">Nucleus</keyword>
<evidence type="ECO:0000256" key="6">
    <source>
        <dbReference type="ARBA" id="ARBA00023125"/>
    </source>
</evidence>
<evidence type="ECO:0000256" key="5">
    <source>
        <dbReference type="ARBA" id="ARBA00023015"/>
    </source>
</evidence>
<evidence type="ECO:0000256" key="2">
    <source>
        <dbReference type="ARBA" id="ARBA00022723"/>
    </source>
</evidence>
<evidence type="ECO:0000259" key="11">
    <source>
        <dbReference type="PROSITE" id="PS51523"/>
    </source>
</evidence>
<evidence type="ECO:0000256" key="1">
    <source>
        <dbReference type="ARBA" id="ARBA00004123"/>
    </source>
</evidence>
<evidence type="ECO:0000256" key="3">
    <source>
        <dbReference type="ARBA" id="ARBA00022771"/>
    </source>
</evidence>
<dbReference type="InterPro" id="IPR006455">
    <property type="entry name" value="Homeodomain_ZF_HD"/>
</dbReference>
<dbReference type="GO" id="GO:0003700">
    <property type="term" value="F:DNA-binding transcription factor activity"/>
    <property type="evidence" value="ECO:0007669"/>
    <property type="project" value="TreeGrafter"/>
</dbReference>
<reference evidence="12" key="1">
    <citation type="submission" date="2018-02" db="EMBL/GenBank/DDBJ databases">
        <title>Rhizophora mucronata_Transcriptome.</title>
        <authorList>
            <person name="Meera S.P."/>
            <person name="Sreeshan A."/>
            <person name="Augustine A."/>
        </authorList>
    </citation>
    <scope>NUCLEOTIDE SEQUENCE</scope>
    <source>
        <tissue evidence="12">Leaf</tissue>
    </source>
</reference>
<feature type="region of interest" description="Disordered" evidence="10">
    <location>
        <begin position="1"/>
        <end position="38"/>
    </location>
</feature>
<name>A0A2P2MNE6_RHIMU</name>
<dbReference type="GO" id="GO:0005634">
    <property type="term" value="C:nucleus"/>
    <property type="evidence" value="ECO:0007669"/>
    <property type="project" value="UniProtKB-SubCell"/>
</dbReference>
<evidence type="ECO:0000256" key="10">
    <source>
        <dbReference type="SAM" id="MobiDB-lite"/>
    </source>
</evidence>
<dbReference type="NCBIfam" id="TIGR01565">
    <property type="entry name" value="homeo_ZF_HD"/>
    <property type="match status" value="1"/>
</dbReference>
<organism evidence="12">
    <name type="scientific">Rhizophora mucronata</name>
    <name type="common">Asiatic mangrove</name>
    <dbReference type="NCBI Taxonomy" id="61149"/>
    <lineage>
        <taxon>Eukaryota</taxon>
        <taxon>Viridiplantae</taxon>
        <taxon>Streptophyta</taxon>
        <taxon>Embryophyta</taxon>
        <taxon>Tracheophyta</taxon>
        <taxon>Spermatophyta</taxon>
        <taxon>Magnoliopsida</taxon>
        <taxon>eudicotyledons</taxon>
        <taxon>Gunneridae</taxon>
        <taxon>Pentapetalae</taxon>
        <taxon>rosids</taxon>
        <taxon>fabids</taxon>
        <taxon>Malpighiales</taxon>
        <taxon>Rhizophoraceae</taxon>
        <taxon>Rhizophora</taxon>
    </lineage>
</organism>
<accession>A0A2P2MNE6</accession>
<feature type="region of interest" description="Disordered" evidence="10">
    <location>
        <begin position="136"/>
        <end position="168"/>
    </location>
</feature>
<evidence type="ECO:0000256" key="4">
    <source>
        <dbReference type="ARBA" id="ARBA00022833"/>
    </source>
</evidence>
<dbReference type="PANTHER" id="PTHR31948">
    <property type="entry name" value="ZINC-FINGER HOMEODOMAIN PROTEIN 2"/>
    <property type="match status" value="1"/>
</dbReference>
<dbReference type="EMBL" id="GGEC01051270">
    <property type="protein sequence ID" value="MBX31754.1"/>
    <property type="molecule type" value="Transcribed_RNA"/>
</dbReference>
<evidence type="ECO:0000256" key="8">
    <source>
        <dbReference type="ARBA" id="ARBA00023163"/>
    </source>
</evidence>
<keyword evidence="6" id="KW-0238">DNA-binding</keyword>
<dbReference type="AlphaFoldDB" id="A0A2P2MNE6"/>